<sequence length="345" mass="37310">MASIKKEQYAIAPGSRVLVTGANGFIGSHVVQQLLSLGYVVRGTVRSQKPWLEELFRSKYGPNSFESVVVPDLSDYDSLSNTMRDVSGVIHVASDVSFSPNAEEVIPRVVLATETILEAAAKQPEGSIQRVVLTSSASAAALPQPGVDGIVITEDTWNEATAKAAFDEGTPADAKPFTVYVASKTEGERAAWKWVKNNKPPFVFNAVLPYYTLGQVLHPEIAGSTMKWAANLLDGDTTAFGFPGQFVDVADLARVHVVGLLHPEAKSERLFAFASTFTWKEFVGILRKLRPGHTEIPSPPENELRDLSEIVPARRAKDLLQAVFGGSGWVGLEESIRAGVDSLGY</sequence>
<dbReference type="InterPro" id="IPR036291">
    <property type="entry name" value="NAD(P)-bd_dom_sf"/>
</dbReference>
<dbReference type="Proteomes" id="UP000326799">
    <property type="component" value="Unassembled WGS sequence"/>
</dbReference>
<dbReference type="AlphaFoldDB" id="A0A5N6EMN7"/>
<protein>
    <recommendedName>
        <fullName evidence="3">NAD-dependent epimerase/dehydratase domain-containing protein</fullName>
    </recommendedName>
</protein>
<dbReference type="EMBL" id="ML733444">
    <property type="protein sequence ID" value="KAB8218886.1"/>
    <property type="molecule type" value="Genomic_DNA"/>
</dbReference>
<organism evidence="4 5">
    <name type="scientific">Aspergillus novoparasiticus</name>
    <dbReference type="NCBI Taxonomy" id="986946"/>
    <lineage>
        <taxon>Eukaryota</taxon>
        <taxon>Fungi</taxon>
        <taxon>Dikarya</taxon>
        <taxon>Ascomycota</taxon>
        <taxon>Pezizomycotina</taxon>
        <taxon>Eurotiomycetes</taxon>
        <taxon>Eurotiomycetidae</taxon>
        <taxon>Eurotiales</taxon>
        <taxon>Aspergillaceae</taxon>
        <taxon>Aspergillus</taxon>
        <taxon>Aspergillus subgen. Circumdati</taxon>
    </lineage>
</organism>
<evidence type="ECO:0000259" key="3">
    <source>
        <dbReference type="Pfam" id="PF01370"/>
    </source>
</evidence>
<proteinExistence type="inferred from homology"/>
<accession>A0A5N6EMN7</accession>
<evidence type="ECO:0000313" key="4">
    <source>
        <dbReference type="EMBL" id="KAB8218886.1"/>
    </source>
</evidence>
<dbReference type="InterPro" id="IPR001509">
    <property type="entry name" value="Epimerase_deHydtase"/>
</dbReference>
<dbReference type="GO" id="GO:0016616">
    <property type="term" value="F:oxidoreductase activity, acting on the CH-OH group of donors, NAD or NADP as acceptor"/>
    <property type="evidence" value="ECO:0007669"/>
    <property type="project" value="TreeGrafter"/>
</dbReference>
<dbReference type="Gene3D" id="3.40.50.720">
    <property type="entry name" value="NAD(P)-binding Rossmann-like Domain"/>
    <property type="match status" value="1"/>
</dbReference>
<reference evidence="4 5" key="1">
    <citation type="submission" date="2019-04" db="EMBL/GenBank/DDBJ databases">
        <title>Fungal friends and foes A comparative genomics study of 23 Aspergillus species from section Flavi.</title>
        <authorList>
            <consortium name="DOE Joint Genome Institute"/>
            <person name="Kjaerbolling I."/>
            <person name="Vesth T.C."/>
            <person name="Frisvad J.C."/>
            <person name="Nybo J.L."/>
            <person name="Theobald S."/>
            <person name="Kildgaard S."/>
            <person name="Petersen T.I."/>
            <person name="Kuo A."/>
            <person name="Sato A."/>
            <person name="Lyhne E.K."/>
            <person name="Kogle M.E."/>
            <person name="Wiebenga A."/>
            <person name="Kun R.S."/>
            <person name="Lubbers R.J."/>
            <person name="Makela M.R."/>
            <person name="Barry K."/>
            <person name="Chovatia M."/>
            <person name="Clum A."/>
            <person name="Daum C."/>
            <person name="Haridas S."/>
            <person name="He G."/>
            <person name="LaButti K."/>
            <person name="Lipzen A."/>
            <person name="Mondo S."/>
            <person name="Pangilinan J."/>
            <person name="Riley R."/>
            <person name="Salamov A."/>
            <person name="Simmons B.A."/>
            <person name="Magnuson J.K."/>
            <person name="Henrissat B."/>
            <person name="Mortensen U.H."/>
            <person name="Larsen T.O."/>
            <person name="De vries R.P."/>
            <person name="Grigoriev I.V."/>
            <person name="Machida M."/>
            <person name="Baker S.E."/>
            <person name="Andersen M.R."/>
        </authorList>
    </citation>
    <scope>NUCLEOTIDE SEQUENCE [LARGE SCALE GENOMIC DNA]</scope>
    <source>
        <strain evidence="4 5">CBS 126849</strain>
    </source>
</reference>
<name>A0A5N6EMN7_9EURO</name>
<keyword evidence="1" id="KW-0560">Oxidoreductase</keyword>
<gene>
    <name evidence="4" type="ORF">BDV33DRAFT_204932</name>
</gene>
<evidence type="ECO:0000256" key="1">
    <source>
        <dbReference type="ARBA" id="ARBA00023002"/>
    </source>
</evidence>
<dbReference type="SUPFAM" id="SSF51735">
    <property type="entry name" value="NAD(P)-binding Rossmann-fold domains"/>
    <property type="match status" value="1"/>
</dbReference>
<evidence type="ECO:0000313" key="5">
    <source>
        <dbReference type="Proteomes" id="UP000326799"/>
    </source>
</evidence>
<dbReference type="Pfam" id="PF01370">
    <property type="entry name" value="Epimerase"/>
    <property type="match status" value="1"/>
</dbReference>
<dbReference type="InterPro" id="IPR050425">
    <property type="entry name" value="NAD(P)_dehydrat-like"/>
</dbReference>
<feature type="domain" description="NAD-dependent epimerase/dehydratase" evidence="3">
    <location>
        <begin position="17"/>
        <end position="266"/>
    </location>
</feature>
<dbReference type="PANTHER" id="PTHR10366:SF562">
    <property type="entry name" value="ALDEHYDE REDUCTASE II (AFU_ORTHOLOGUE AFUA_1G11360)"/>
    <property type="match status" value="1"/>
</dbReference>
<keyword evidence="5" id="KW-1185">Reference proteome</keyword>
<dbReference type="PANTHER" id="PTHR10366">
    <property type="entry name" value="NAD DEPENDENT EPIMERASE/DEHYDRATASE"/>
    <property type="match status" value="1"/>
</dbReference>
<evidence type="ECO:0000256" key="2">
    <source>
        <dbReference type="ARBA" id="ARBA00023445"/>
    </source>
</evidence>
<comment type="similarity">
    <text evidence="2">Belongs to the NAD(P)-dependent epimerase/dehydratase family. Dihydroflavonol-4-reductase subfamily.</text>
</comment>